<keyword evidence="2" id="KW-1185">Reference proteome</keyword>
<dbReference type="EMBL" id="MCRJ01000002">
    <property type="protein sequence ID" value="ODN72472.1"/>
    <property type="molecule type" value="Genomic_DNA"/>
</dbReference>
<proteinExistence type="predicted"/>
<sequence length="73" mass="8234">MTRTLTLDIVDQAIDLRIDAAEQHEKDIVWIISHVHLLMPRPPVSPYSAATGNRRALESIRASITSRKFLISP</sequence>
<dbReference type="AlphaFoldDB" id="A0A1E3H819"/>
<evidence type="ECO:0000313" key="1">
    <source>
        <dbReference type="EMBL" id="ODN72472.1"/>
    </source>
</evidence>
<gene>
    <name evidence="1" type="ORF">A6302_00218</name>
</gene>
<protein>
    <submittedName>
        <fullName evidence="1">Uncharacterized protein</fullName>
    </submittedName>
</protein>
<reference evidence="1 2" key="1">
    <citation type="submission" date="2016-07" db="EMBL/GenBank/DDBJ databases">
        <title>Draft Genome Sequence of Methylobrevis pamukkalensis PK2.</title>
        <authorList>
            <person name="Vasilenko O.V."/>
            <person name="Doronina N.V."/>
            <person name="Shmareva M.N."/>
            <person name="Tarlachkov S.V."/>
            <person name="Mustakhimov I."/>
            <person name="Trotsenko Y.A."/>
        </authorList>
    </citation>
    <scope>NUCLEOTIDE SEQUENCE [LARGE SCALE GENOMIC DNA]</scope>
    <source>
        <strain evidence="1 2">PK2</strain>
    </source>
</reference>
<dbReference type="Proteomes" id="UP000094622">
    <property type="component" value="Unassembled WGS sequence"/>
</dbReference>
<name>A0A1E3H819_9HYPH</name>
<comment type="caution">
    <text evidence="1">The sequence shown here is derived from an EMBL/GenBank/DDBJ whole genome shotgun (WGS) entry which is preliminary data.</text>
</comment>
<organism evidence="1 2">
    <name type="scientific">Methylobrevis pamukkalensis</name>
    <dbReference type="NCBI Taxonomy" id="1439726"/>
    <lineage>
        <taxon>Bacteria</taxon>
        <taxon>Pseudomonadati</taxon>
        <taxon>Pseudomonadota</taxon>
        <taxon>Alphaproteobacteria</taxon>
        <taxon>Hyphomicrobiales</taxon>
        <taxon>Pleomorphomonadaceae</taxon>
        <taxon>Methylobrevis</taxon>
    </lineage>
</organism>
<evidence type="ECO:0000313" key="2">
    <source>
        <dbReference type="Proteomes" id="UP000094622"/>
    </source>
</evidence>
<accession>A0A1E3H819</accession>